<reference evidence="1 2" key="1">
    <citation type="journal article" date="2023" name="Plants (Basel)">
        <title>Bridging the Gap: Combining Genomics and Transcriptomics Approaches to Understand Stylosanthes scabra, an Orphan Legume from the Brazilian Caatinga.</title>
        <authorList>
            <person name="Ferreira-Neto J.R.C."/>
            <person name="da Silva M.D."/>
            <person name="Binneck E."/>
            <person name="de Melo N.F."/>
            <person name="da Silva R.H."/>
            <person name="de Melo A.L.T.M."/>
            <person name="Pandolfi V."/>
            <person name="Bustamante F.O."/>
            <person name="Brasileiro-Vidal A.C."/>
            <person name="Benko-Iseppon A.M."/>
        </authorList>
    </citation>
    <scope>NUCLEOTIDE SEQUENCE [LARGE SCALE GENOMIC DNA]</scope>
    <source>
        <tissue evidence="1">Leaves</tissue>
    </source>
</reference>
<organism evidence="1 2">
    <name type="scientific">Stylosanthes scabra</name>
    <dbReference type="NCBI Taxonomy" id="79078"/>
    <lineage>
        <taxon>Eukaryota</taxon>
        <taxon>Viridiplantae</taxon>
        <taxon>Streptophyta</taxon>
        <taxon>Embryophyta</taxon>
        <taxon>Tracheophyta</taxon>
        <taxon>Spermatophyta</taxon>
        <taxon>Magnoliopsida</taxon>
        <taxon>eudicotyledons</taxon>
        <taxon>Gunneridae</taxon>
        <taxon>Pentapetalae</taxon>
        <taxon>rosids</taxon>
        <taxon>fabids</taxon>
        <taxon>Fabales</taxon>
        <taxon>Fabaceae</taxon>
        <taxon>Papilionoideae</taxon>
        <taxon>50 kb inversion clade</taxon>
        <taxon>dalbergioids sensu lato</taxon>
        <taxon>Dalbergieae</taxon>
        <taxon>Pterocarpus clade</taxon>
        <taxon>Stylosanthes</taxon>
    </lineage>
</organism>
<gene>
    <name evidence="1" type="ORF">PIB30_031842</name>
</gene>
<feature type="non-terminal residue" evidence="1">
    <location>
        <position position="1"/>
    </location>
</feature>
<proteinExistence type="predicted"/>
<comment type="caution">
    <text evidence="1">The sequence shown here is derived from an EMBL/GenBank/DDBJ whole genome shotgun (WGS) entry which is preliminary data.</text>
</comment>
<dbReference type="Proteomes" id="UP001341840">
    <property type="component" value="Unassembled WGS sequence"/>
</dbReference>
<accession>A0ABU6SC76</accession>
<evidence type="ECO:0000313" key="1">
    <source>
        <dbReference type="EMBL" id="MED6133831.1"/>
    </source>
</evidence>
<name>A0ABU6SC76_9FABA</name>
<protein>
    <submittedName>
        <fullName evidence="1">Uncharacterized protein</fullName>
    </submittedName>
</protein>
<dbReference type="EMBL" id="JASCZI010060553">
    <property type="protein sequence ID" value="MED6133831.1"/>
    <property type="molecule type" value="Genomic_DNA"/>
</dbReference>
<sequence length="91" mass="9767">PMLSLNGGGVCDPTTEAERTLGTCCHQAHAVIPGITVVNPCRRNLTLASRGVQIVVTDLTPFLPIRSYGGLAVKVIYTFHLTAETLCDYTH</sequence>
<evidence type="ECO:0000313" key="2">
    <source>
        <dbReference type="Proteomes" id="UP001341840"/>
    </source>
</evidence>
<keyword evidence="2" id="KW-1185">Reference proteome</keyword>